<evidence type="ECO:0000256" key="1">
    <source>
        <dbReference type="ARBA" id="ARBA00008857"/>
    </source>
</evidence>
<dbReference type="GO" id="GO:0006310">
    <property type="term" value="P:DNA recombination"/>
    <property type="evidence" value="ECO:0007669"/>
    <property type="project" value="UniProtKB-KW"/>
</dbReference>
<dbReference type="InterPro" id="IPR013762">
    <property type="entry name" value="Integrase-like_cat_sf"/>
</dbReference>
<evidence type="ECO:0000259" key="5">
    <source>
        <dbReference type="PROSITE" id="PS51898"/>
    </source>
</evidence>
<organism evidence="7 8">
    <name type="scientific">Pseudoscardovia radai</name>
    <dbReference type="NCBI Taxonomy" id="987066"/>
    <lineage>
        <taxon>Bacteria</taxon>
        <taxon>Bacillati</taxon>
        <taxon>Actinomycetota</taxon>
        <taxon>Actinomycetes</taxon>
        <taxon>Bifidobacteriales</taxon>
        <taxon>Bifidobacteriaceae</taxon>
        <taxon>Pseudoscardovia</taxon>
    </lineage>
</organism>
<dbReference type="InterPro" id="IPR002104">
    <property type="entry name" value="Integrase_catalytic"/>
</dbReference>
<dbReference type="PANTHER" id="PTHR30349:SF64">
    <property type="entry name" value="PROPHAGE INTEGRASE INTD-RELATED"/>
    <property type="match status" value="1"/>
</dbReference>
<comment type="similarity">
    <text evidence="1">Belongs to the 'phage' integrase family.</text>
</comment>
<dbReference type="SUPFAM" id="SSF56349">
    <property type="entry name" value="DNA breaking-rejoining enzymes"/>
    <property type="match status" value="1"/>
</dbReference>
<evidence type="ECO:0000313" key="8">
    <source>
        <dbReference type="Proteomes" id="UP000216725"/>
    </source>
</evidence>
<dbReference type="Gene3D" id="1.10.150.130">
    <property type="match status" value="1"/>
</dbReference>
<feature type="domain" description="Tyr recombinase" evidence="5">
    <location>
        <begin position="193"/>
        <end position="384"/>
    </location>
</feature>
<dbReference type="AlphaFoldDB" id="A0A261EY49"/>
<name>A0A261EY49_9BIFI</name>
<keyword evidence="3" id="KW-0233">DNA recombination</keyword>
<evidence type="ECO:0000313" key="7">
    <source>
        <dbReference type="EMBL" id="OZG51596.1"/>
    </source>
</evidence>
<dbReference type="PROSITE" id="PS51898">
    <property type="entry name" value="TYR_RECOMBINASE"/>
    <property type="match status" value="1"/>
</dbReference>
<keyword evidence="8" id="KW-1185">Reference proteome</keyword>
<dbReference type="GO" id="GO:0003677">
    <property type="term" value="F:DNA binding"/>
    <property type="evidence" value="ECO:0007669"/>
    <property type="project" value="UniProtKB-UniRule"/>
</dbReference>
<dbReference type="GO" id="GO:0015074">
    <property type="term" value="P:DNA integration"/>
    <property type="evidence" value="ECO:0007669"/>
    <property type="project" value="InterPro"/>
</dbReference>
<dbReference type="InterPro" id="IPR044068">
    <property type="entry name" value="CB"/>
</dbReference>
<dbReference type="CDD" id="cd01189">
    <property type="entry name" value="INT_ICEBs1_C_like"/>
    <property type="match status" value="1"/>
</dbReference>
<dbReference type="Pfam" id="PF00589">
    <property type="entry name" value="Phage_integrase"/>
    <property type="match status" value="1"/>
</dbReference>
<sequence length="392" mass="45118">MRMQWGTVFPRKNREGKVSSWVARYTSPLDHSKKISKSFPIGQKALAYQWLEEEHALVDRAEMGLARWTPPSERVEREHGPTFEEYANQWIREYRLADGRRAEGATRRNLEADVSHLIRAFGGMEIGKIRRKELRDWYDAEHPEGPHSFHRQCARMKRILKAAEDGSVGEWGKLIQKSPWSFRLPPLPESGREDVEPVTPAELKKLYHAMPCYDRLIVYIAAVVGGLRIGEACALRKSDIDLDRLEMHVAHSVNRGSDDLGPNELCRTKTKKSNRVVPIPEVIVPFIREHIGRWCDPDDPMLFQARRADILSPTTVQQQFRAARKAAGRTDITFHTLRATHATMLLICGGTLRECMDELGHTSERIAIQHYQRIVPEHRRQAVERMAERMIA</sequence>
<keyword evidence="2 4" id="KW-0238">DNA-binding</keyword>
<dbReference type="OrthoDB" id="1822491at2"/>
<accession>A0A261EY49</accession>
<evidence type="ECO:0000256" key="3">
    <source>
        <dbReference type="ARBA" id="ARBA00023172"/>
    </source>
</evidence>
<dbReference type="EMBL" id="MWWR01000007">
    <property type="protein sequence ID" value="OZG51596.1"/>
    <property type="molecule type" value="Genomic_DNA"/>
</dbReference>
<dbReference type="InterPro" id="IPR011010">
    <property type="entry name" value="DNA_brk_join_enz"/>
</dbReference>
<comment type="caution">
    <text evidence="7">The sequence shown here is derived from an EMBL/GenBank/DDBJ whole genome shotgun (WGS) entry which is preliminary data.</text>
</comment>
<evidence type="ECO:0000256" key="4">
    <source>
        <dbReference type="PROSITE-ProRule" id="PRU01248"/>
    </source>
</evidence>
<dbReference type="PROSITE" id="PS51900">
    <property type="entry name" value="CB"/>
    <property type="match status" value="1"/>
</dbReference>
<dbReference type="InterPro" id="IPR050090">
    <property type="entry name" value="Tyrosine_recombinase_XerCD"/>
</dbReference>
<proteinExistence type="inferred from homology"/>
<dbReference type="Proteomes" id="UP000216725">
    <property type="component" value="Unassembled WGS sequence"/>
</dbReference>
<feature type="domain" description="Core-binding (CB)" evidence="6">
    <location>
        <begin position="81"/>
        <end position="164"/>
    </location>
</feature>
<evidence type="ECO:0000256" key="2">
    <source>
        <dbReference type="ARBA" id="ARBA00023125"/>
    </source>
</evidence>
<reference evidence="7 8" key="1">
    <citation type="journal article" date="2017" name="BMC Genomics">
        <title>Comparative genomic and phylogenomic analyses of the Bifidobacteriaceae family.</title>
        <authorList>
            <person name="Lugli G.A."/>
            <person name="Milani C."/>
            <person name="Turroni F."/>
            <person name="Duranti S."/>
            <person name="Mancabelli L."/>
            <person name="Mangifesta M."/>
            <person name="Ferrario C."/>
            <person name="Modesto M."/>
            <person name="Mattarelli P."/>
            <person name="Jiri K."/>
            <person name="van Sinderen D."/>
            <person name="Ventura M."/>
        </authorList>
    </citation>
    <scope>NUCLEOTIDE SEQUENCE [LARGE SCALE GENOMIC DNA]</scope>
    <source>
        <strain evidence="7 8">DSM 24742</strain>
    </source>
</reference>
<dbReference type="Gene3D" id="1.10.443.10">
    <property type="entry name" value="Intergrase catalytic core"/>
    <property type="match status" value="1"/>
</dbReference>
<dbReference type="PANTHER" id="PTHR30349">
    <property type="entry name" value="PHAGE INTEGRASE-RELATED"/>
    <property type="match status" value="1"/>
</dbReference>
<dbReference type="InterPro" id="IPR010998">
    <property type="entry name" value="Integrase_recombinase_N"/>
</dbReference>
<gene>
    <name evidence="7" type="ORF">PSRA_0993</name>
</gene>
<protein>
    <submittedName>
        <fullName evidence="7">Integrase</fullName>
    </submittedName>
</protein>
<evidence type="ECO:0000259" key="6">
    <source>
        <dbReference type="PROSITE" id="PS51900"/>
    </source>
</evidence>